<dbReference type="PANTHER" id="PTHR10938">
    <property type="entry name" value="TRANSLATION INITIATION FACTOR IF-3"/>
    <property type="match status" value="1"/>
</dbReference>
<dbReference type="AlphaFoldDB" id="A0A1G9K3T6"/>
<evidence type="ECO:0000256" key="5">
    <source>
        <dbReference type="NCBIfam" id="TIGR00168"/>
    </source>
</evidence>
<feature type="compositionally biased region" description="Basic and acidic residues" evidence="7">
    <location>
        <begin position="179"/>
        <end position="193"/>
    </location>
</feature>
<dbReference type="GO" id="GO:0003743">
    <property type="term" value="F:translation initiation factor activity"/>
    <property type="evidence" value="ECO:0007669"/>
    <property type="project" value="UniProtKB-UniRule"/>
</dbReference>
<evidence type="ECO:0000256" key="4">
    <source>
        <dbReference type="HAMAP-Rule" id="MF_00080"/>
    </source>
</evidence>
<reference evidence="10 11" key="1">
    <citation type="submission" date="2016-10" db="EMBL/GenBank/DDBJ databases">
        <authorList>
            <person name="de Groot N.N."/>
        </authorList>
    </citation>
    <scope>NUCLEOTIDE SEQUENCE [LARGE SCALE GENOMIC DNA]</scope>
    <source>
        <strain evidence="10 11">SLAS-1</strain>
    </source>
</reference>
<dbReference type="InterPro" id="IPR019813">
    <property type="entry name" value="Translation_initiation_fac3_CS"/>
</dbReference>
<dbReference type="Pfam" id="PF05198">
    <property type="entry name" value="IF3_N"/>
    <property type="match status" value="1"/>
</dbReference>
<evidence type="ECO:0000256" key="6">
    <source>
        <dbReference type="RuleBase" id="RU000646"/>
    </source>
</evidence>
<dbReference type="PROSITE" id="PS00938">
    <property type="entry name" value="IF3"/>
    <property type="match status" value="1"/>
</dbReference>
<evidence type="ECO:0000256" key="1">
    <source>
        <dbReference type="ARBA" id="ARBA00005439"/>
    </source>
</evidence>
<dbReference type="GO" id="GO:0005829">
    <property type="term" value="C:cytosol"/>
    <property type="evidence" value="ECO:0007669"/>
    <property type="project" value="TreeGrafter"/>
</dbReference>
<feature type="domain" description="Translation initiation factor 3 C-terminal" evidence="8">
    <location>
        <begin position="106"/>
        <end position="189"/>
    </location>
</feature>
<dbReference type="InterPro" id="IPR001288">
    <property type="entry name" value="Translation_initiation_fac_3"/>
</dbReference>
<gene>
    <name evidence="4" type="primary">infC</name>
    <name evidence="10" type="ORF">SAMN04488692_104160</name>
</gene>
<dbReference type="NCBIfam" id="TIGR00168">
    <property type="entry name" value="infC"/>
    <property type="match status" value="1"/>
</dbReference>
<comment type="function">
    <text evidence="4 6">IF-3 binds to the 30S ribosomal subunit and shifts the equilibrium between 70S ribosomes and their 50S and 30S subunits in favor of the free subunits, thus enhancing the availability of 30S subunits on which protein synthesis initiation begins.</text>
</comment>
<dbReference type="InterPro" id="IPR019814">
    <property type="entry name" value="Translation_initiation_fac_3_N"/>
</dbReference>
<dbReference type="InterPro" id="IPR036788">
    <property type="entry name" value="T_IF-3_C_sf"/>
</dbReference>
<comment type="similarity">
    <text evidence="1 4 6">Belongs to the IF-3 family.</text>
</comment>
<name>A0A1G9K3T6_9FIRM</name>
<comment type="subcellular location">
    <subcellularLocation>
        <location evidence="4 6">Cytoplasm</location>
    </subcellularLocation>
</comment>
<evidence type="ECO:0000256" key="7">
    <source>
        <dbReference type="SAM" id="MobiDB-lite"/>
    </source>
</evidence>
<evidence type="ECO:0000313" key="10">
    <source>
        <dbReference type="EMBL" id="SDL44176.1"/>
    </source>
</evidence>
<keyword evidence="11" id="KW-1185">Reference proteome</keyword>
<protein>
    <recommendedName>
        <fullName evidence="4 5">Translation initiation factor IF-3</fullName>
    </recommendedName>
</protein>
<evidence type="ECO:0000259" key="9">
    <source>
        <dbReference type="Pfam" id="PF05198"/>
    </source>
</evidence>
<dbReference type="HAMAP" id="MF_00080">
    <property type="entry name" value="IF_3"/>
    <property type="match status" value="1"/>
</dbReference>
<evidence type="ECO:0000313" key="11">
    <source>
        <dbReference type="Proteomes" id="UP000199476"/>
    </source>
</evidence>
<feature type="domain" description="Translation initiation factor 3 N-terminal" evidence="9">
    <location>
        <begin position="29"/>
        <end position="98"/>
    </location>
</feature>
<dbReference type="GO" id="GO:0016020">
    <property type="term" value="C:membrane"/>
    <property type="evidence" value="ECO:0007669"/>
    <property type="project" value="TreeGrafter"/>
</dbReference>
<dbReference type="InterPro" id="IPR036787">
    <property type="entry name" value="T_IF-3_N_sf"/>
</dbReference>
<dbReference type="GO" id="GO:0043022">
    <property type="term" value="F:ribosome binding"/>
    <property type="evidence" value="ECO:0007669"/>
    <property type="project" value="UniProtKB-ARBA"/>
</dbReference>
<evidence type="ECO:0000256" key="2">
    <source>
        <dbReference type="ARBA" id="ARBA00022540"/>
    </source>
</evidence>
<dbReference type="InterPro" id="IPR019815">
    <property type="entry name" value="Translation_initiation_fac_3_C"/>
</dbReference>
<dbReference type="EMBL" id="FNGO01000004">
    <property type="protein sequence ID" value="SDL44176.1"/>
    <property type="molecule type" value="Genomic_DNA"/>
</dbReference>
<dbReference type="FunFam" id="3.10.20.80:FF:000001">
    <property type="entry name" value="Translation initiation factor IF-3"/>
    <property type="match status" value="1"/>
</dbReference>
<dbReference type="PANTHER" id="PTHR10938:SF0">
    <property type="entry name" value="TRANSLATION INITIATION FACTOR IF-3, MITOCHONDRIAL"/>
    <property type="match status" value="1"/>
</dbReference>
<keyword evidence="3 4" id="KW-0648">Protein biosynthesis</keyword>
<evidence type="ECO:0000256" key="3">
    <source>
        <dbReference type="ARBA" id="ARBA00022917"/>
    </source>
</evidence>
<accession>A0A1G9K3T6</accession>
<evidence type="ECO:0000259" key="8">
    <source>
        <dbReference type="Pfam" id="PF00707"/>
    </source>
</evidence>
<keyword evidence="4" id="KW-0963">Cytoplasm</keyword>
<dbReference type="Proteomes" id="UP000199476">
    <property type="component" value="Unassembled WGS sequence"/>
</dbReference>
<dbReference type="GO" id="GO:0032790">
    <property type="term" value="P:ribosome disassembly"/>
    <property type="evidence" value="ECO:0007669"/>
    <property type="project" value="TreeGrafter"/>
</dbReference>
<dbReference type="SUPFAM" id="SSF55200">
    <property type="entry name" value="Translation initiation factor IF3, C-terminal domain"/>
    <property type="match status" value="1"/>
</dbReference>
<dbReference type="Gene3D" id="3.30.110.10">
    <property type="entry name" value="Translation initiation factor 3 (IF-3), C-terminal domain"/>
    <property type="match status" value="1"/>
</dbReference>
<organism evidence="10 11">
    <name type="scientific">Halarsenatibacter silvermanii</name>
    <dbReference type="NCBI Taxonomy" id="321763"/>
    <lineage>
        <taxon>Bacteria</taxon>
        <taxon>Bacillati</taxon>
        <taxon>Bacillota</taxon>
        <taxon>Clostridia</taxon>
        <taxon>Halanaerobiales</taxon>
        <taxon>Halarsenatibacteraceae</taxon>
        <taxon>Halarsenatibacter</taxon>
    </lineage>
</organism>
<comment type="subunit">
    <text evidence="4 6">Monomer.</text>
</comment>
<keyword evidence="2 4" id="KW-0396">Initiation factor</keyword>
<feature type="region of interest" description="Disordered" evidence="7">
    <location>
        <begin position="168"/>
        <end position="193"/>
    </location>
</feature>
<dbReference type="Pfam" id="PF00707">
    <property type="entry name" value="IF3_C"/>
    <property type="match status" value="1"/>
</dbReference>
<sequence length="193" mass="22491">MDGLWKRAFYGLLFNFYQEVYKIVEDLRVNDEIRANKIRLVDSEGEQIGITNIENAREKAEEKGLDLVEVAPQADPPVCKLMDYGKYKYEQAKKEKEAKKNQNVMNVKEVQMGVKIDDHDFNVKLKQARRFLNDKDKVKVRVKFRGRELVHKELGYDLMDRIKEGTEDLGSVESGPTMEGRDMFMHITPDSDK</sequence>
<dbReference type="FunFam" id="3.30.110.10:FF:000001">
    <property type="entry name" value="Translation initiation factor IF-3"/>
    <property type="match status" value="1"/>
</dbReference>
<dbReference type="Gene3D" id="3.10.20.80">
    <property type="entry name" value="Translation initiation factor 3 (IF-3), N-terminal domain"/>
    <property type="match status" value="1"/>
</dbReference>
<dbReference type="STRING" id="321763.SAMN04488692_104160"/>
<proteinExistence type="inferred from homology"/>
<dbReference type="SUPFAM" id="SSF54364">
    <property type="entry name" value="Translation initiation factor IF3, N-terminal domain"/>
    <property type="match status" value="1"/>
</dbReference>